<feature type="region of interest" description="Disordered" evidence="1">
    <location>
        <begin position="1"/>
        <end position="28"/>
    </location>
</feature>
<keyword evidence="2" id="KW-0472">Membrane</keyword>
<sequence>MQKQVAEQHDYQIETTEASPSPAPPTGEIVRLAGASATPVDSPARRLQQDLAAAFGARQGWTVKRTVLLGAAYHVVVLVALGLAASETLSHLFS</sequence>
<protein>
    <submittedName>
        <fullName evidence="3">Uncharacterized protein</fullName>
    </submittedName>
</protein>
<dbReference type="Proteomes" id="UP000639859">
    <property type="component" value="Unassembled WGS sequence"/>
</dbReference>
<evidence type="ECO:0000313" key="4">
    <source>
        <dbReference type="Proteomes" id="UP000639859"/>
    </source>
</evidence>
<reference evidence="3 4" key="1">
    <citation type="submission" date="2020-11" db="EMBL/GenBank/DDBJ databases">
        <title>genome sequence of strain KACC 18849.</title>
        <authorList>
            <person name="Gao J."/>
            <person name="Zhang X."/>
        </authorList>
    </citation>
    <scope>NUCLEOTIDE SEQUENCE [LARGE SCALE GENOMIC DNA]</scope>
    <source>
        <strain evidence="3 4">KACC 18849</strain>
    </source>
</reference>
<comment type="caution">
    <text evidence="3">The sequence shown here is derived from an EMBL/GenBank/DDBJ whole genome shotgun (WGS) entry which is preliminary data.</text>
</comment>
<proteinExistence type="predicted"/>
<feature type="compositionally biased region" description="Basic and acidic residues" evidence="1">
    <location>
        <begin position="1"/>
        <end position="12"/>
    </location>
</feature>
<keyword evidence="2" id="KW-0812">Transmembrane</keyword>
<name>A0ABS0SU83_9CAUL</name>
<dbReference type="EMBL" id="JADWOX010000002">
    <property type="protein sequence ID" value="MBI1683210.1"/>
    <property type="molecule type" value="Genomic_DNA"/>
</dbReference>
<keyword evidence="2" id="KW-1133">Transmembrane helix</keyword>
<keyword evidence="4" id="KW-1185">Reference proteome</keyword>
<evidence type="ECO:0000256" key="2">
    <source>
        <dbReference type="SAM" id="Phobius"/>
    </source>
</evidence>
<gene>
    <name evidence="3" type="ORF">I4Q42_05970</name>
</gene>
<accession>A0ABS0SU83</accession>
<dbReference type="RefSeq" id="WP_198575132.1">
    <property type="nucleotide sequence ID" value="NZ_JADWOX010000002.1"/>
</dbReference>
<organism evidence="3 4">
    <name type="scientific">Caulobacter hibisci</name>
    <dbReference type="NCBI Taxonomy" id="2035993"/>
    <lineage>
        <taxon>Bacteria</taxon>
        <taxon>Pseudomonadati</taxon>
        <taxon>Pseudomonadota</taxon>
        <taxon>Alphaproteobacteria</taxon>
        <taxon>Caulobacterales</taxon>
        <taxon>Caulobacteraceae</taxon>
        <taxon>Caulobacter</taxon>
    </lineage>
</organism>
<evidence type="ECO:0000256" key="1">
    <source>
        <dbReference type="SAM" id="MobiDB-lite"/>
    </source>
</evidence>
<evidence type="ECO:0000313" key="3">
    <source>
        <dbReference type="EMBL" id="MBI1683210.1"/>
    </source>
</evidence>
<feature type="transmembrane region" description="Helical" evidence="2">
    <location>
        <begin position="67"/>
        <end position="85"/>
    </location>
</feature>